<keyword evidence="1" id="KW-0408">Iron</keyword>
<evidence type="ECO:0000256" key="4">
    <source>
        <dbReference type="ARBA" id="ARBA00073492"/>
    </source>
</evidence>
<feature type="domain" description="Cytochrome b5 heme-binding" evidence="6">
    <location>
        <begin position="35"/>
        <end position="102"/>
    </location>
</feature>
<dbReference type="Proteomes" id="UP001314205">
    <property type="component" value="Unassembled WGS sequence"/>
</dbReference>
<evidence type="ECO:0000313" key="8">
    <source>
        <dbReference type="Proteomes" id="UP001314205"/>
    </source>
</evidence>
<protein>
    <recommendedName>
        <fullName evidence="4">Cytochrome b5-related protein</fullName>
    </recommendedName>
</protein>
<sequence>MASDSNRRQNSFPHLRYPIYREEVPRTAYMWLKGKHILDGAEGLWRIHDSIYDLTDLISSHPGGPQWISVTKGTDITEAFETHHLHGVAETLLPKYFIKKAESPRNSPFTFKEDGFYKTLKHKVQNKLPEIPKNVRRKSDLIIDSLFVALLITSPICSWLWTKNLILGGILTICVSFILSGVSVAAHNYFHRRDNWRMYLFNIIGMSYEDWRISHALSHHLHTNTINDLEISMLEPFLQYLPSKEKPIWAQMAIFYYPFIFAAVPLGLLVMELFTAIRNKHSKKLKWANLIQFFLPAWMWMLGGLSLPSTILLWIVILLIASYIFMAFGLTAGHHSHQNFFDGDIPRDRYYDWGLHQLDTMVERVEYDDNHFKSLTRFGYHTLHHYFPTLDHAELKYLYPTLLEHCEKFEVEFRTCTYFKSFISHSKQLVRKRHNNFKERKTMYVK</sequence>
<dbReference type="GO" id="GO:0046872">
    <property type="term" value="F:metal ion binding"/>
    <property type="evidence" value="ECO:0007669"/>
    <property type="project" value="UniProtKB-KW"/>
</dbReference>
<dbReference type="Pfam" id="PF00487">
    <property type="entry name" value="FA_desaturase"/>
    <property type="match status" value="1"/>
</dbReference>
<dbReference type="InterPro" id="IPR036400">
    <property type="entry name" value="Cyt_B5-like_heme/steroid_sf"/>
</dbReference>
<dbReference type="Pfam" id="PF00173">
    <property type="entry name" value="Cyt-b5"/>
    <property type="match status" value="1"/>
</dbReference>
<dbReference type="GO" id="GO:0006629">
    <property type="term" value="P:lipid metabolic process"/>
    <property type="evidence" value="ECO:0007669"/>
    <property type="project" value="InterPro"/>
</dbReference>
<dbReference type="PANTHER" id="PTHR16740">
    <property type="entry name" value="CYTOCHROME B5-RELATED PROTEIN-RELATED"/>
    <property type="match status" value="1"/>
</dbReference>
<keyword evidence="1" id="KW-0349">Heme</keyword>
<feature type="transmembrane region" description="Helical" evidence="5">
    <location>
        <begin position="297"/>
        <end position="330"/>
    </location>
</feature>
<accession>A0AAV1LT89</accession>
<comment type="caution">
    <text evidence="7">The sequence shown here is derived from an EMBL/GenBank/DDBJ whole genome shotgun (WGS) entry which is preliminary data.</text>
</comment>
<evidence type="ECO:0000256" key="5">
    <source>
        <dbReference type="SAM" id="Phobius"/>
    </source>
</evidence>
<keyword evidence="5" id="KW-0472">Membrane</keyword>
<organism evidence="7 8">
    <name type="scientific">Parnassius mnemosyne</name>
    <name type="common">clouded apollo</name>
    <dbReference type="NCBI Taxonomy" id="213953"/>
    <lineage>
        <taxon>Eukaryota</taxon>
        <taxon>Metazoa</taxon>
        <taxon>Ecdysozoa</taxon>
        <taxon>Arthropoda</taxon>
        <taxon>Hexapoda</taxon>
        <taxon>Insecta</taxon>
        <taxon>Pterygota</taxon>
        <taxon>Neoptera</taxon>
        <taxon>Endopterygota</taxon>
        <taxon>Lepidoptera</taxon>
        <taxon>Glossata</taxon>
        <taxon>Ditrysia</taxon>
        <taxon>Papilionoidea</taxon>
        <taxon>Papilionidae</taxon>
        <taxon>Parnassiinae</taxon>
        <taxon>Parnassini</taxon>
        <taxon>Parnassius</taxon>
        <taxon>Driopa</taxon>
    </lineage>
</organism>
<feature type="transmembrane region" description="Helical" evidence="5">
    <location>
        <begin position="167"/>
        <end position="190"/>
    </location>
</feature>
<dbReference type="EMBL" id="CAVLGL010000104">
    <property type="protein sequence ID" value="CAK1598678.1"/>
    <property type="molecule type" value="Genomic_DNA"/>
</dbReference>
<keyword evidence="5" id="KW-1133">Transmembrane helix</keyword>
<evidence type="ECO:0000259" key="6">
    <source>
        <dbReference type="PROSITE" id="PS50255"/>
    </source>
</evidence>
<keyword evidence="2" id="KW-0479">Metal-binding</keyword>
<keyword evidence="8" id="KW-1185">Reference proteome</keyword>
<feature type="transmembrane region" description="Helical" evidence="5">
    <location>
        <begin position="141"/>
        <end position="161"/>
    </location>
</feature>
<evidence type="ECO:0000256" key="2">
    <source>
        <dbReference type="ARBA" id="ARBA00022723"/>
    </source>
</evidence>
<proteinExistence type="predicted"/>
<gene>
    <name evidence="7" type="ORF">PARMNEM_LOCUS17643</name>
</gene>
<evidence type="ECO:0000313" key="7">
    <source>
        <dbReference type="EMBL" id="CAK1598678.1"/>
    </source>
</evidence>
<name>A0AAV1LT89_9NEOP</name>
<dbReference type="InterPro" id="IPR053100">
    <property type="entry name" value="Cytochrome_b5-related"/>
</dbReference>
<dbReference type="InterPro" id="IPR001199">
    <property type="entry name" value="Cyt_B5-like_heme/steroid-bd"/>
</dbReference>
<reference evidence="7 8" key="1">
    <citation type="submission" date="2023-11" db="EMBL/GenBank/DDBJ databases">
        <authorList>
            <person name="Hedman E."/>
            <person name="Englund M."/>
            <person name="Stromberg M."/>
            <person name="Nyberg Akerstrom W."/>
            <person name="Nylinder S."/>
            <person name="Jareborg N."/>
            <person name="Kallberg Y."/>
            <person name="Kronander E."/>
        </authorList>
    </citation>
    <scope>NUCLEOTIDE SEQUENCE [LARGE SCALE GENOMIC DNA]</scope>
</reference>
<dbReference type="Gene3D" id="3.10.120.10">
    <property type="entry name" value="Cytochrome b5-like heme/steroid binding domain"/>
    <property type="match status" value="1"/>
</dbReference>
<feature type="transmembrane region" description="Helical" evidence="5">
    <location>
        <begin position="254"/>
        <end position="277"/>
    </location>
</feature>
<dbReference type="SUPFAM" id="SSF55856">
    <property type="entry name" value="Cytochrome b5-like heme/steroid binding domain"/>
    <property type="match status" value="1"/>
</dbReference>
<dbReference type="AlphaFoldDB" id="A0AAV1LT89"/>
<dbReference type="SMART" id="SM01117">
    <property type="entry name" value="Cyt-b5"/>
    <property type="match status" value="1"/>
</dbReference>
<comment type="function">
    <text evidence="3">May play a role in muscle cell metabolism.</text>
</comment>
<evidence type="ECO:0000256" key="1">
    <source>
        <dbReference type="ARBA" id="ARBA00022617"/>
    </source>
</evidence>
<keyword evidence="5" id="KW-0812">Transmembrane</keyword>
<evidence type="ECO:0000256" key="3">
    <source>
        <dbReference type="ARBA" id="ARBA00055674"/>
    </source>
</evidence>
<dbReference type="InterPro" id="IPR005804">
    <property type="entry name" value="FA_desaturase_dom"/>
</dbReference>
<dbReference type="PANTHER" id="PTHR16740:SF1">
    <property type="entry name" value="CYTOCHROME B5-RELATED PROTEIN-RELATED"/>
    <property type="match status" value="1"/>
</dbReference>
<dbReference type="PROSITE" id="PS50255">
    <property type="entry name" value="CYTOCHROME_B5_2"/>
    <property type="match status" value="1"/>
</dbReference>
<dbReference type="FunFam" id="3.10.120.10:FF:000020">
    <property type="entry name" value="Cytochrome b5-related protein"/>
    <property type="match status" value="1"/>
</dbReference>